<name>A0AAE0AMA3_9ROSI</name>
<keyword evidence="3 10" id="KW-0812">Transmembrane</keyword>
<dbReference type="InterPro" id="IPR017441">
    <property type="entry name" value="Protein_kinase_ATP_BS"/>
</dbReference>
<keyword evidence="6 10" id="KW-1133">Transmembrane helix</keyword>
<evidence type="ECO:0000256" key="6">
    <source>
        <dbReference type="ARBA" id="ARBA00022989"/>
    </source>
</evidence>
<dbReference type="PANTHER" id="PTHR45631">
    <property type="entry name" value="OS07G0107800 PROTEIN-RELATED"/>
    <property type="match status" value="1"/>
</dbReference>
<dbReference type="InterPro" id="IPR011009">
    <property type="entry name" value="Kinase-like_dom_sf"/>
</dbReference>
<dbReference type="Pfam" id="PF13855">
    <property type="entry name" value="LRR_8"/>
    <property type="match status" value="1"/>
</dbReference>
<evidence type="ECO:0000256" key="8">
    <source>
        <dbReference type="ARBA" id="ARBA00023170"/>
    </source>
</evidence>
<dbReference type="Pfam" id="PF12819">
    <property type="entry name" value="Malectin_like"/>
    <property type="match status" value="1"/>
</dbReference>
<keyword evidence="4" id="KW-0732">Signal</keyword>
<dbReference type="Gene3D" id="3.80.10.10">
    <property type="entry name" value="Ribonuclease Inhibitor"/>
    <property type="match status" value="1"/>
</dbReference>
<feature type="domain" description="Malectin-like" evidence="11">
    <location>
        <begin position="4"/>
        <end position="120"/>
    </location>
</feature>
<evidence type="ECO:0000256" key="1">
    <source>
        <dbReference type="ARBA" id="ARBA00004167"/>
    </source>
</evidence>
<evidence type="ECO:0000256" key="5">
    <source>
        <dbReference type="ARBA" id="ARBA00022737"/>
    </source>
</evidence>
<dbReference type="AlphaFoldDB" id="A0AAE0AMA3"/>
<keyword evidence="7 10" id="KW-0472">Membrane</keyword>
<organism evidence="12 13">
    <name type="scientific">Dipteronia sinensis</name>
    <dbReference type="NCBI Taxonomy" id="43782"/>
    <lineage>
        <taxon>Eukaryota</taxon>
        <taxon>Viridiplantae</taxon>
        <taxon>Streptophyta</taxon>
        <taxon>Embryophyta</taxon>
        <taxon>Tracheophyta</taxon>
        <taxon>Spermatophyta</taxon>
        <taxon>Magnoliopsida</taxon>
        <taxon>eudicotyledons</taxon>
        <taxon>Gunneridae</taxon>
        <taxon>Pentapetalae</taxon>
        <taxon>rosids</taxon>
        <taxon>malvids</taxon>
        <taxon>Sapindales</taxon>
        <taxon>Sapindaceae</taxon>
        <taxon>Hippocastanoideae</taxon>
        <taxon>Acereae</taxon>
        <taxon>Dipteronia</taxon>
    </lineage>
</organism>
<accession>A0AAE0AMA3</accession>
<comment type="subcellular location">
    <subcellularLocation>
        <location evidence="1">Membrane</location>
        <topology evidence="1">Single-pass membrane protein</topology>
    </subcellularLocation>
</comment>
<feature type="binding site" evidence="9">
    <location>
        <position position="382"/>
    </location>
    <ligand>
        <name>ATP</name>
        <dbReference type="ChEBI" id="CHEBI:30616"/>
    </ligand>
</feature>
<keyword evidence="5" id="KW-0677">Repeat</keyword>
<evidence type="ECO:0000256" key="4">
    <source>
        <dbReference type="ARBA" id="ARBA00022729"/>
    </source>
</evidence>
<proteinExistence type="predicted"/>
<evidence type="ECO:0000256" key="9">
    <source>
        <dbReference type="PROSITE-ProRule" id="PRU10141"/>
    </source>
</evidence>
<dbReference type="EMBL" id="JANJYJ010000004">
    <property type="protein sequence ID" value="KAK3220049.1"/>
    <property type="molecule type" value="Genomic_DNA"/>
</dbReference>
<evidence type="ECO:0000256" key="10">
    <source>
        <dbReference type="SAM" id="Phobius"/>
    </source>
</evidence>
<dbReference type="Proteomes" id="UP001281410">
    <property type="component" value="Unassembled WGS sequence"/>
</dbReference>
<evidence type="ECO:0000313" key="13">
    <source>
        <dbReference type="Proteomes" id="UP001281410"/>
    </source>
</evidence>
<gene>
    <name evidence="12" type="ORF">Dsin_014019</name>
</gene>
<dbReference type="SUPFAM" id="SSF56112">
    <property type="entry name" value="Protein kinase-like (PK-like)"/>
    <property type="match status" value="1"/>
</dbReference>
<evidence type="ECO:0000256" key="2">
    <source>
        <dbReference type="ARBA" id="ARBA00022614"/>
    </source>
</evidence>
<dbReference type="InterPro" id="IPR032675">
    <property type="entry name" value="LRR_dom_sf"/>
</dbReference>
<dbReference type="InterPro" id="IPR024788">
    <property type="entry name" value="Malectin-like_Carb-bd_dom"/>
</dbReference>
<reference evidence="12" key="1">
    <citation type="journal article" date="2023" name="Plant J.">
        <title>Genome sequences and population genomics provide insights into the demographic history, inbreeding, and mutation load of two 'living fossil' tree species of Dipteronia.</title>
        <authorList>
            <person name="Feng Y."/>
            <person name="Comes H.P."/>
            <person name="Chen J."/>
            <person name="Zhu S."/>
            <person name="Lu R."/>
            <person name="Zhang X."/>
            <person name="Li P."/>
            <person name="Qiu J."/>
            <person name="Olsen K.M."/>
            <person name="Qiu Y."/>
        </authorList>
    </citation>
    <scope>NUCLEOTIDE SEQUENCE</scope>
    <source>
        <strain evidence="12">NBL</strain>
    </source>
</reference>
<dbReference type="Gene3D" id="3.30.200.20">
    <property type="entry name" value="Phosphorylase Kinase, domain 1"/>
    <property type="match status" value="1"/>
</dbReference>
<dbReference type="FunFam" id="3.80.10.10:FF:000129">
    <property type="entry name" value="Leucine-rich repeat receptor-like kinase"/>
    <property type="match status" value="1"/>
</dbReference>
<protein>
    <recommendedName>
        <fullName evidence="11">Malectin-like domain-containing protein</fullName>
    </recommendedName>
</protein>
<keyword evidence="8" id="KW-0675">Receptor</keyword>
<evidence type="ECO:0000313" key="12">
    <source>
        <dbReference type="EMBL" id="KAK3220049.1"/>
    </source>
</evidence>
<comment type="caution">
    <text evidence="12">The sequence shown here is derived from an EMBL/GenBank/DDBJ whole genome shotgun (WGS) entry which is preliminary data.</text>
</comment>
<dbReference type="SUPFAM" id="SSF52058">
    <property type="entry name" value="L domain-like"/>
    <property type="match status" value="1"/>
</dbReference>
<keyword evidence="13" id="KW-1185">Reference proteome</keyword>
<dbReference type="InterPro" id="IPR001611">
    <property type="entry name" value="Leu-rich_rpt"/>
</dbReference>
<keyword evidence="9" id="KW-0067">ATP-binding</keyword>
<dbReference type="GO" id="GO:0005524">
    <property type="term" value="F:ATP binding"/>
    <property type="evidence" value="ECO:0007669"/>
    <property type="project" value="UniProtKB-UniRule"/>
</dbReference>
<keyword evidence="2" id="KW-0433">Leucine-rich repeat</keyword>
<dbReference type="PANTHER" id="PTHR45631:SF212">
    <property type="entry name" value="PROTEIN KINASE DOMAIN-CONTAINING PROTEIN"/>
    <property type="match status" value="1"/>
</dbReference>
<dbReference type="GO" id="GO:0016020">
    <property type="term" value="C:membrane"/>
    <property type="evidence" value="ECO:0007669"/>
    <property type="project" value="UniProtKB-SubCell"/>
</dbReference>
<feature type="transmembrane region" description="Helical" evidence="10">
    <location>
        <begin position="294"/>
        <end position="318"/>
    </location>
</feature>
<keyword evidence="9" id="KW-0547">Nucleotide-binding</keyword>
<dbReference type="PROSITE" id="PS00107">
    <property type="entry name" value="PROTEIN_KINASE_ATP"/>
    <property type="match status" value="1"/>
</dbReference>
<sequence length="413" mass="46375">MFLTVRYPVDVYDRIWYSLDPTSFSDWIPISTKSTINSNSLGDAYQVPDRVLKTAARAPNASIPLNFFLNLANSSSDSPCYIYFHFAEIEKLKDGQKRKLRIDLNSTNSGLIVTEPITLEYLMPMNKDSTALPIRFPLSPTNLNDVKAIKDIKKIYNITRNWQGDPCLPSSFSWEGLNCSNHSTPRIISLNLSSSELTGMIATSVSNLESIMFLDLSCNDLTGPLPEFLAQLPNLKMLNLSGNKFNGSVPDALLEKSKNGKLLLRFMFFNCLFRLEEIPGVCQSKSGHGNKKKFIIPVIACTTIVGLLILFSFTFLAISKRHRKRERPAESEKEGSLKSKNRQFTYSEIVHITNNFKTIIGEGGFGKVYLGTLNDDSDVAIKVLSPSSRQGYKEFRAEVRKQCGKSFKLLCFP</sequence>
<evidence type="ECO:0000256" key="7">
    <source>
        <dbReference type="ARBA" id="ARBA00023136"/>
    </source>
</evidence>
<evidence type="ECO:0000259" key="11">
    <source>
        <dbReference type="Pfam" id="PF12819"/>
    </source>
</evidence>
<evidence type="ECO:0000256" key="3">
    <source>
        <dbReference type="ARBA" id="ARBA00022692"/>
    </source>
</evidence>